<evidence type="ECO:0000259" key="2">
    <source>
        <dbReference type="Pfam" id="PF08378"/>
    </source>
</evidence>
<dbReference type="EMBL" id="JAGTTN010000001">
    <property type="protein sequence ID" value="MCC2030897.1"/>
    <property type="molecule type" value="Genomic_DNA"/>
</dbReference>
<dbReference type="InterPro" id="IPR027351">
    <property type="entry name" value="(+)RNA_virus_helicase_core_dom"/>
</dbReference>
<dbReference type="Pfam" id="PF01443">
    <property type="entry name" value="Viral_helicase1"/>
    <property type="match status" value="1"/>
</dbReference>
<keyword evidence="4" id="KW-1185">Reference proteome</keyword>
<dbReference type="AlphaFoldDB" id="A0A9X1S227"/>
<reference evidence="3" key="1">
    <citation type="submission" date="2021-04" db="EMBL/GenBank/DDBJ databases">
        <title>Microbacterium tenobrionis sp. nov. and Microbacterium allomyrinae sp. nov., isolated from larvae of Tenobrio molitor and Allomyrina dichotoma, respectively.</title>
        <authorList>
            <person name="Lee S.D."/>
        </authorList>
    </citation>
    <scope>NUCLEOTIDE SEQUENCE</scope>
    <source>
        <strain evidence="3">BWT-G7</strain>
    </source>
</reference>
<feature type="domain" description="(+)RNA virus helicase C-terminal" evidence="1">
    <location>
        <begin position="431"/>
        <end position="486"/>
    </location>
</feature>
<dbReference type="GO" id="GO:0043138">
    <property type="term" value="F:3'-5' DNA helicase activity"/>
    <property type="evidence" value="ECO:0007669"/>
    <property type="project" value="TreeGrafter"/>
</dbReference>
<evidence type="ECO:0000313" key="3">
    <source>
        <dbReference type="EMBL" id="MCC2030897.1"/>
    </source>
</evidence>
<dbReference type="GO" id="GO:0000725">
    <property type="term" value="P:recombinational repair"/>
    <property type="evidence" value="ECO:0007669"/>
    <property type="project" value="TreeGrafter"/>
</dbReference>
<evidence type="ECO:0000313" key="4">
    <source>
        <dbReference type="Proteomes" id="UP001139354"/>
    </source>
</evidence>
<accession>A0A9X1S227</accession>
<feature type="domain" description="NERD" evidence="2">
    <location>
        <begin position="16"/>
        <end position="127"/>
    </location>
</feature>
<gene>
    <name evidence="3" type="ORF">KEC57_01720</name>
</gene>
<dbReference type="RefSeq" id="WP_229382786.1">
    <property type="nucleotide sequence ID" value="NZ_JAGTTN010000001.1"/>
</dbReference>
<dbReference type="InterPro" id="IPR000212">
    <property type="entry name" value="DNA_helicase_UvrD/REP"/>
</dbReference>
<proteinExistence type="predicted"/>
<dbReference type="PANTHER" id="PTHR11070">
    <property type="entry name" value="UVRD / RECB / PCRA DNA HELICASE FAMILY MEMBER"/>
    <property type="match status" value="1"/>
</dbReference>
<dbReference type="Gene3D" id="3.40.50.300">
    <property type="entry name" value="P-loop containing nucleotide triphosphate hydrolases"/>
    <property type="match status" value="2"/>
</dbReference>
<dbReference type="PANTHER" id="PTHR11070:SF2">
    <property type="entry name" value="ATP-DEPENDENT DNA HELICASE SRS2"/>
    <property type="match status" value="1"/>
</dbReference>
<dbReference type="Proteomes" id="UP001139354">
    <property type="component" value="Unassembled WGS sequence"/>
</dbReference>
<dbReference type="InterPro" id="IPR027417">
    <property type="entry name" value="P-loop_NTPase"/>
</dbReference>
<dbReference type="SUPFAM" id="SSF52540">
    <property type="entry name" value="P-loop containing nucleoside triphosphate hydrolases"/>
    <property type="match status" value="1"/>
</dbReference>
<dbReference type="GO" id="GO:0003677">
    <property type="term" value="F:DNA binding"/>
    <property type="evidence" value="ECO:0007669"/>
    <property type="project" value="InterPro"/>
</dbReference>
<dbReference type="GO" id="GO:0005524">
    <property type="term" value="F:ATP binding"/>
    <property type="evidence" value="ECO:0007669"/>
    <property type="project" value="InterPro"/>
</dbReference>
<comment type="caution">
    <text evidence="3">The sequence shown here is derived from an EMBL/GenBank/DDBJ whole genome shotgun (WGS) entry which is preliminary data.</text>
</comment>
<protein>
    <submittedName>
        <fullName evidence="3">NERD domain-containing protein</fullName>
    </submittedName>
</protein>
<name>A0A9X1S227_9MICO</name>
<sequence length="506" mass="55145">MILVPDLADVERYATSDAERRLARLLRSVDSDLEAVAFHSVKLRSHAYKQQAEADFVILYKGVVVVVEVKGGGVRKHDGVWYSIDRRSDWHRLGGSPMEQARSASFALRDILREEGIGWFPHESIVVTPDIDSPPHSVEWHASHWLAKDEMNVARLASALNAVVANARHAPANQKIARPSDLRTRLFGEFTRVPVIDAQRGAVLEEQNRATEGQARVLAALARNPRVLVYGGAGTGKSLVLAEGAKQEADQGRSVLITFGSPGLVDFFAPRIAGRAIDLVPFGALNATKKYDAVFVDEAQDLMTAEGMDLLDTVIYGGRASGRWRMFLDPNNQAHVDGEFDADVLALVADEATTLDLDLNVRNTQAIVHVVQEYLGADVGDPGIVHGEKVQWHTPSDAADVEAAEAIAADLVSSGVRRSEIWIVRTDSVEQTTTTTNGFTVITPRYAKGLEAEHVVVCCLPTEFDLAGTAAFYVAVTRARVSLHIVASKADKRTLQLLVKKQLAQA</sequence>
<evidence type="ECO:0000259" key="1">
    <source>
        <dbReference type="Pfam" id="PF01443"/>
    </source>
</evidence>
<dbReference type="InterPro" id="IPR011528">
    <property type="entry name" value="NERD"/>
</dbReference>
<organism evidence="3 4">
    <name type="scientific">Microbacterium allomyrinae</name>
    <dbReference type="NCBI Taxonomy" id="2830666"/>
    <lineage>
        <taxon>Bacteria</taxon>
        <taxon>Bacillati</taxon>
        <taxon>Actinomycetota</taxon>
        <taxon>Actinomycetes</taxon>
        <taxon>Micrococcales</taxon>
        <taxon>Microbacteriaceae</taxon>
        <taxon>Microbacterium</taxon>
    </lineage>
</organism>
<dbReference type="Pfam" id="PF08378">
    <property type="entry name" value="NERD"/>
    <property type="match status" value="1"/>
</dbReference>